<gene>
    <name evidence="8" type="ORF">KUF71_015820</name>
</gene>
<dbReference type="Pfam" id="PF05699">
    <property type="entry name" value="Dimer_Tnp_hAT"/>
    <property type="match status" value="1"/>
</dbReference>
<keyword evidence="3" id="KW-0863">Zinc-finger</keyword>
<dbReference type="InterPro" id="IPR052035">
    <property type="entry name" value="ZnF_BED_domain_contain"/>
</dbReference>
<dbReference type="AlphaFoldDB" id="A0AAE1HU76"/>
<evidence type="ECO:0000256" key="5">
    <source>
        <dbReference type="ARBA" id="ARBA00023242"/>
    </source>
</evidence>
<dbReference type="GO" id="GO:0046983">
    <property type="term" value="F:protein dimerization activity"/>
    <property type="evidence" value="ECO:0007669"/>
    <property type="project" value="InterPro"/>
</dbReference>
<dbReference type="GO" id="GO:0008270">
    <property type="term" value="F:zinc ion binding"/>
    <property type="evidence" value="ECO:0007669"/>
    <property type="project" value="UniProtKB-KW"/>
</dbReference>
<keyword evidence="2" id="KW-0479">Metal-binding</keyword>
<organism evidence="8 9">
    <name type="scientific">Frankliniella fusca</name>
    <dbReference type="NCBI Taxonomy" id="407009"/>
    <lineage>
        <taxon>Eukaryota</taxon>
        <taxon>Metazoa</taxon>
        <taxon>Ecdysozoa</taxon>
        <taxon>Arthropoda</taxon>
        <taxon>Hexapoda</taxon>
        <taxon>Insecta</taxon>
        <taxon>Pterygota</taxon>
        <taxon>Neoptera</taxon>
        <taxon>Paraneoptera</taxon>
        <taxon>Thysanoptera</taxon>
        <taxon>Terebrantia</taxon>
        <taxon>Thripoidea</taxon>
        <taxon>Thripidae</taxon>
        <taxon>Frankliniella</taxon>
    </lineage>
</organism>
<reference evidence="8" key="2">
    <citation type="journal article" date="2023" name="BMC Genomics">
        <title>Pest status, molecular evolution, and epigenetic factors derived from the genome assembly of Frankliniella fusca, a thysanopteran phytovirus vector.</title>
        <authorList>
            <person name="Catto M.A."/>
            <person name="Labadie P.E."/>
            <person name="Jacobson A.L."/>
            <person name="Kennedy G.G."/>
            <person name="Srinivasan R."/>
            <person name="Hunt B.G."/>
        </authorList>
    </citation>
    <scope>NUCLEOTIDE SEQUENCE</scope>
    <source>
        <strain evidence="8">PL_HMW_Pooled</strain>
    </source>
</reference>
<evidence type="ECO:0000313" key="8">
    <source>
        <dbReference type="EMBL" id="KAK3927535.1"/>
    </source>
</evidence>
<reference evidence="8" key="1">
    <citation type="submission" date="2021-07" db="EMBL/GenBank/DDBJ databases">
        <authorList>
            <person name="Catto M.A."/>
            <person name="Jacobson A."/>
            <person name="Kennedy G."/>
            <person name="Labadie P."/>
            <person name="Hunt B.G."/>
            <person name="Srinivasan R."/>
        </authorList>
    </citation>
    <scope>NUCLEOTIDE SEQUENCE</scope>
    <source>
        <strain evidence="8">PL_HMW_Pooled</strain>
        <tissue evidence="8">Head</tissue>
    </source>
</reference>
<evidence type="ECO:0000256" key="2">
    <source>
        <dbReference type="ARBA" id="ARBA00022723"/>
    </source>
</evidence>
<dbReference type="SUPFAM" id="SSF140996">
    <property type="entry name" value="Hermes dimerisation domain"/>
    <property type="match status" value="1"/>
</dbReference>
<evidence type="ECO:0000256" key="4">
    <source>
        <dbReference type="ARBA" id="ARBA00022833"/>
    </source>
</evidence>
<name>A0AAE1HU76_9NEOP</name>
<sequence length="793" mass="90420">MAGNEKDKKGVTKRERQDQLKEVKEKVENGDFKLIPQARNCHAKCWRTFELVVKAGDGEEEENTGYVHCRTCDEYVKWTGTSALNRHVCQLAEVKDLELLSAPSPAKEAVLDATAECVAVDLRPLSLMQGPGFLNLAQTLVLTGHQFGKVDVKTLFSDSKTIKRRINDLAEDERAELYPRVAAAAAAGEMSCSVDMWAEDSRKQNLMGCNVHFPSLNAETNEWEVETKSYFTERFPTGHAKTAENLRAFIVQNFEKRGISEETLKKICFVTDGEQAQKNALNGFWREYCLAHAYNIVYTHSMTVAPKNFQKLTPEALFITEQVDVVVKELRKMKTSVKNKVILDSQKLAFPKLFNTSNCVAFVCGSYEKIRRILTLSKAEVALRALEEMNTGKLAELAQYLKDLESAVGRVGHTHGSALPEVLSLCELREADSDFMKGLRILLSQNECISVLRVLKIKDACSDLVHYFKSSGLMEELPTSLKQYMEVRWSSCYRMLDSIRKVYPEVRLNFTQVRAVLERKGQTKRLDEIPLEFLTEIVNFLEPLKLETERVQAKNCVTASLPLVSYHTLRQAYSPDEADSEPIRIMRARLYRELENVVQLTDTHKIAAFLDPSFRSFRNILSETEKSEVHGMVRRLINESDSDPQQADELQAAPTPPPPKKTKFDPYAAFRESAESLGDPVEDEVEAYLREPLGIDFDHTKQLSWWMRRADRFPRLSKLARRYLCVPATSAETERTFSDAGWILNKRRKNLEMGVVDDLITLHMNCRNKIRERTTRLKRKQGKRPAKAVQVQV</sequence>
<dbReference type="InterPro" id="IPR008906">
    <property type="entry name" value="HATC_C_dom"/>
</dbReference>
<feature type="region of interest" description="Disordered" evidence="6">
    <location>
        <begin position="1"/>
        <end position="22"/>
    </location>
</feature>
<keyword evidence="5" id="KW-0539">Nucleus</keyword>
<dbReference type="Proteomes" id="UP001219518">
    <property type="component" value="Unassembled WGS sequence"/>
</dbReference>
<dbReference type="EMBL" id="JAHWGI010001289">
    <property type="protein sequence ID" value="KAK3927535.1"/>
    <property type="molecule type" value="Genomic_DNA"/>
</dbReference>
<comment type="caution">
    <text evidence="8">The sequence shown here is derived from an EMBL/GenBank/DDBJ whole genome shotgun (WGS) entry which is preliminary data.</text>
</comment>
<evidence type="ECO:0000256" key="1">
    <source>
        <dbReference type="ARBA" id="ARBA00004123"/>
    </source>
</evidence>
<keyword evidence="4" id="KW-0862">Zinc</keyword>
<keyword evidence="9" id="KW-1185">Reference proteome</keyword>
<dbReference type="Gene3D" id="1.10.10.1070">
    <property type="entry name" value="Zinc finger, BED domain-containing"/>
    <property type="match status" value="1"/>
</dbReference>
<evidence type="ECO:0000256" key="3">
    <source>
        <dbReference type="ARBA" id="ARBA00022771"/>
    </source>
</evidence>
<feature type="region of interest" description="Disordered" evidence="6">
    <location>
        <begin position="640"/>
        <end position="663"/>
    </location>
</feature>
<evidence type="ECO:0000313" key="9">
    <source>
        <dbReference type="Proteomes" id="UP001219518"/>
    </source>
</evidence>
<proteinExistence type="predicted"/>
<comment type="subcellular location">
    <subcellularLocation>
        <location evidence="1">Nucleus</location>
    </subcellularLocation>
</comment>
<dbReference type="InterPro" id="IPR012337">
    <property type="entry name" value="RNaseH-like_sf"/>
</dbReference>
<protein>
    <submittedName>
        <fullName evidence="8">Transposable element Hobo transposase</fullName>
    </submittedName>
</protein>
<dbReference type="SUPFAM" id="SSF53098">
    <property type="entry name" value="Ribonuclease H-like"/>
    <property type="match status" value="1"/>
</dbReference>
<feature type="domain" description="HAT C-terminal dimerisation" evidence="7">
    <location>
        <begin position="684"/>
        <end position="763"/>
    </location>
</feature>
<accession>A0AAE1HU76</accession>
<dbReference type="GO" id="GO:0005634">
    <property type="term" value="C:nucleus"/>
    <property type="evidence" value="ECO:0007669"/>
    <property type="project" value="UniProtKB-SubCell"/>
</dbReference>
<dbReference type="PANTHER" id="PTHR46481">
    <property type="entry name" value="ZINC FINGER BED DOMAIN-CONTAINING PROTEIN 4"/>
    <property type="match status" value="1"/>
</dbReference>
<dbReference type="PANTHER" id="PTHR46481:SF10">
    <property type="entry name" value="ZINC FINGER BED DOMAIN-CONTAINING PROTEIN 39"/>
    <property type="match status" value="1"/>
</dbReference>
<evidence type="ECO:0000259" key="7">
    <source>
        <dbReference type="Pfam" id="PF05699"/>
    </source>
</evidence>
<evidence type="ECO:0000256" key="6">
    <source>
        <dbReference type="SAM" id="MobiDB-lite"/>
    </source>
</evidence>